<comment type="caution">
    <text evidence="1">The sequence shown here is derived from an EMBL/GenBank/DDBJ whole genome shotgun (WGS) entry which is preliminary data.</text>
</comment>
<protein>
    <submittedName>
        <fullName evidence="1">Hypothetical_protein</fullName>
    </submittedName>
</protein>
<dbReference type="EMBL" id="CAXDID020000011">
    <property type="protein sequence ID" value="CAL5979580.1"/>
    <property type="molecule type" value="Genomic_DNA"/>
</dbReference>
<accession>A0ABP1GYF0</accession>
<name>A0ABP1GYF0_9EUKA</name>
<organism evidence="1 2">
    <name type="scientific">Hexamita inflata</name>
    <dbReference type="NCBI Taxonomy" id="28002"/>
    <lineage>
        <taxon>Eukaryota</taxon>
        <taxon>Metamonada</taxon>
        <taxon>Diplomonadida</taxon>
        <taxon>Hexamitidae</taxon>
        <taxon>Hexamitinae</taxon>
        <taxon>Hexamita</taxon>
    </lineage>
</organism>
<proteinExistence type="predicted"/>
<evidence type="ECO:0000313" key="1">
    <source>
        <dbReference type="EMBL" id="CAL5979580.1"/>
    </source>
</evidence>
<sequence length="159" mass="18508">MSIISCKSHITSLKIGFVYHLLQELRQNAQSLFRSIVLAFINEELAAADRESWIPGWRLWLRECFLTGQLRSFEPLLEFRSPLVVVIEALYLEYVRFRWGRYNLKLEPKSGKSPKKVWTSSSDHLVLCAYCFVRGCSIFIYWSVQMSIVADIPAERVSL</sequence>
<dbReference type="Proteomes" id="UP001642409">
    <property type="component" value="Unassembled WGS sequence"/>
</dbReference>
<keyword evidence="2" id="KW-1185">Reference proteome</keyword>
<reference evidence="1 2" key="1">
    <citation type="submission" date="2024-07" db="EMBL/GenBank/DDBJ databases">
        <authorList>
            <person name="Akdeniz Z."/>
        </authorList>
    </citation>
    <scope>NUCLEOTIDE SEQUENCE [LARGE SCALE GENOMIC DNA]</scope>
</reference>
<evidence type="ECO:0000313" key="2">
    <source>
        <dbReference type="Proteomes" id="UP001642409"/>
    </source>
</evidence>
<gene>
    <name evidence="1" type="ORF">HINF_LOCUS5727</name>
</gene>